<sequence>MPNKPLKLFYSYSHADSMHRLEMEKHLVTLRKAGRISEWSDNKITAGKKIGSEIRREIAEADIVVFLISVDFLNSEACLEEVSMAKELFANGSCKRLIAVILRDCAWMDFDDMGDYLALPYDGKPVECWPSKDIAWSNVFSGLRNVIEQEELSHQKEWKI</sequence>
<dbReference type="GO" id="GO:0007165">
    <property type="term" value="P:signal transduction"/>
    <property type="evidence" value="ECO:0007669"/>
    <property type="project" value="InterPro"/>
</dbReference>
<dbReference type="RefSeq" id="WP_236983494.1">
    <property type="nucleotide sequence ID" value="NZ_AP023086.1"/>
</dbReference>
<organism evidence="2 3">
    <name type="scientific">Marinagarivorans cellulosilyticus</name>
    <dbReference type="NCBI Taxonomy" id="2721545"/>
    <lineage>
        <taxon>Bacteria</taxon>
        <taxon>Pseudomonadati</taxon>
        <taxon>Pseudomonadota</taxon>
        <taxon>Gammaproteobacteria</taxon>
        <taxon>Cellvibrionales</taxon>
        <taxon>Cellvibrionaceae</taxon>
        <taxon>Marinagarivorans</taxon>
    </lineage>
</organism>
<evidence type="ECO:0000259" key="1">
    <source>
        <dbReference type="PROSITE" id="PS50104"/>
    </source>
</evidence>
<proteinExistence type="predicted"/>
<dbReference type="AlphaFoldDB" id="A0AAN1WJR4"/>
<name>A0AAN1WJR4_9GAMM</name>
<keyword evidence="3" id="KW-1185">Reference proteome</keyword>
<dbReference type="Proteomes" id="UP001320119">
    <property type="component" value="Chromosome"/>
</dbReference>
<gene>
    <name evidence="2" type="ORF">MARGE09_P3060</name>
</gene>
<evidence type="ECO:0000313" key="3">
    <source>
        <dbReference type="Proteomes" id="UP001320119"/>
    </source>
</evidence>
<protein>
    <recommendedName>
        <fullName evidence="1">TIR domain-containing protein</fullName>
    </recommendedName>
</protein>
<accession>A0AAN1WJR4</accession>
<feature type="domain" description="TIR" evidence="1">
    <location>
        <begin position="4"/>
        <end position="147"/>
    </location>
</feature>
<dbReference type="PROSITE" id="PS50104">
    <property type="entry name" value="TIR"/>
    <property type="match status" value="1"/>
</dbReference>
<dbReference type="InterPro" id="IPR000157">
    <property type="entry name" value="TIR_dom"/>
</dbReference>
<dbReference type="SUPFAM" id="SSF52200">
    <property type="entry name" value="Toll/Interleukin receptor TIR domain"/>
    <property type="match status" value="1"/>
</dbReference>
<reference evidence="2 3" key="1">
    <citation type="journal article" date="2022" name="IScience">
        <title>An ultrasensitive nanofiber-based assay for enzymatic hydrolysis and deep-sea microbial degradation of cellulose.</title>
        <authorList>
            <person name="Tsudome M."/>
            <person name="Tachioka M."/>
            <person name="Miyazaki M."/>
            <person name="Uchimura K."/>
            <person name="Tsuda M."/>
            <person name="Takaki Y."/>
            <person name="Deguchi S."/>
        </authorList>
    </citation>
    <scope>NUCLEOTIDE SEQUENCE [LARGE SCALE GENOMIC DNA]</scope>
    <source>
        <strain evidence="2 3">GE09</strain>
    </source>
</reference>
<evidence type="ECO:0000313" key="2">
    <source>
        <dbReference type="EMBL" id="BCD98859.1"/>
    </source>
</evidence>
<dbReference type="KEGG" id="marq:MARGE09_P3060"/>
<dbReference type="EMBL" id="AP023086">
    <property type="protein sequence ID" value="BCD98859.1"/>
    <property type="molecule type" value="Genomic_DNA"/>
</dbReference>
<dbReference type="Gene3D" id="3.40.50.10140">
    <property type="entry name" value="Toll/interleukin-1 receptor homology (TIR) domain"/>
    <property type="match status" value="1"/>
</dbReference>
<dbReference type="Pfam" id="PF13676">
    <property type="entry name" value="TIR_2"/>
    <property type="match status" value="1"/>
</dbReference>
<dbReference type="InterPro" id="IPR035897">
    <property type="entry name" value="Toll_tir_struct_dom_sf"/>
</dbReference>
<dbReference type="SMART" id="SM00255">
    <property type="entry name" value="TIR"/>
    <property type="match status" value="1"/>
</dbReference>